<keyword evidence="1" id="KW-0547">Nucleotide-binding</keyword>
<dbReference type="GO" id="GO:0006281">
    <property type="term" value="P:DNA repair"/>
    <property type="evidence" value="ECO:0007669"/>
    <property type="project" value="UniProtKB-KW"/>
</dbReference>
<dbReference type="STRING" id="151549.A0A4C1VV77"/>
<dbReference type="EMBL" id="BGZK01000429">
    <property type="protein sequence ID" value="GBP43058.1"/>
    <property type="molecule type" value="Genomic_DNA"/>
</dbReference>
<keyword evidence="1" id="KW-0227">DNA damage</keyword>
<gene>
    <name evidence="3" type="ORF">EVAR_96320_1</name>
</gene>
<organism evidence="3 4">
    <name type="scientific">Eumeta variegata</name>
    <name type="common">Bagworm moth</name>
    <name type="synonym">Eumeta japonica</name>
    <dbReference type="NCBI Taxonomy" id="151549"/>
    <lineage>
        <taxon>Eukaryota</taxon>
        <taxon>Metazoa</taxon>
        <taxon>Ecdysozoa</taxon>
        <taxon>Arthropoda</taxon>
        <taxon>Hexapoda</taxon>
        <taxon>Insecta</taxon>
        <taxon>Pterygota</taxon>
        <taxon>Neoptera</taxon>
        <taxon>Endopterygota</taxon>
        <taxon>Lepidoptera</taxon>
        <taxon>Glossata</taxon>
        <taxon>Ditrysia</taxon>
        <taxon>Tineoidea</taxon>
        <taxon>Psychidae</taxon>
        <taxon>Oiketicinae</taxon>
        <taxon>Eumeta</taxon>
    </lineage>
</organism>
<dbReference type="InterPro" id="IPR010285">
    <property type="entry name" value="DNA_helicase_pif1-like_DEAD"/>
</dbReference>
<keyword evidence="1" id="KW-0233">DNA recombination</keyword>
<dbReference type="EC" id="5.6.2.3" evidence="1"/>
<dbReference type="GO" id="GO:0000723">
    <property type="term" value="P:telomere maintenance"/>
    <property type="evidence" value="ECO:0007669"/>
    <property type="project" value="InterPro"/>
</dbReference>
<evidence type="ECO:0000256" key="1">
    <source>
        <dbReference type="RuleBase" id="RU363044"/>
    </source>
</evidence>
<keyword evidence="1" id="KW-0234">DNA repair</keyword>
<keyword evidence="1" id="KW-0378">Hydrolase</keyword>
<dbReference type="Proteomes" id="UP000299102">
    <property type="component" value="Unassembled WGS sequence"/>
</dbReference>
<sequence>MDGEEPTIGPLVNISGVSFSDSVQVDEDVAVSGSLTNGQILSATDEAPMLPKYGSQNIEQLLRSIGNSDLPFGGKLIVLGGDFRQCLPVQPRANKTGEDWLGSFLRRHSSLSIRTPPATSLSRATSFNKHNVSMFFANLTTVYQRLNVSPGDIWNVDETGVTTVQVPNRIIAQRGIKSLGKITSAERGCEGDANPSGWMKEENFINHKLQPLDRSVYGPLKKYFNRACDNWLASPPGKTITIYDIPELLKTSLPLAATIENIQSGFRVSGISPLNENIFSYSEFSGSYVTDRPVHNSHDSGNSSACDVSTVTVPSTSNASNSLSIVEEVPIPDHNSVTVTHTLALQCSAVNTEQITITMPSPTRSLSKEYGSPSFLDETLNSVLDTELKENLKPPENVHPIEANVPPSVYNVNLPSTSLITPEEIRPFPKAAPFLANRRNIRKCKSTIYTDTPEKQNLVDMKTKRETFKKK</sequence>
<dbReference type="GO" id="GO:0006310">
    <property type="term" value="P:DNA recombination"/>
    <property type="evidence" value="ECO:0007669"/>
    <property type="project" value="UniProtKB-KW"/>
</dbReference>
<dbReference type="GO" id="GO:0016887">
    <property type="term" value="F:ATP hydrolysis activity"/>
    <property type="evidence" value="ECO:0007669"/>
    <property type="project" value="RHEA"/>
</dbReference>
<dbReference type="Pfam" id="PF05970">
    <property type="entry name" value="PIF1"/>
    <property type="match status" value="1"/>
</dbReference>
<comment type="cofactor">
    <cofactor evidence="1">
        <name>Mg(2+)</name>
        <dbReference type="ChEBI" id="CHEBI:18420"/>
    </cofactor>
</comment>
<comment type="catalytic activity">
    <reaction evidence="1">
        <text>ATP + H2O = ADP + phosphate + H(+)</text>
        <dbReference type="Rhea" id="RHEA:13065"/>
        <dbReference type="ChEBI" id="CHEBI:15377"/>
        <dbReference type="ChEBI" id="CHEBI:15378"/>
        <dbReference type="ChEBI" id="CHEBI:30616"/>
        <dbReference type="ChEBI" id="CHEBI:43474"/>
        <dbReference type="ChEBI" id="CHEBI:456216"/>
        <dbReference type="EC" id="5.6.2.3"/>
    </reaction>
</comment>
<comment type="caution">
    <text evidence="3">The sequence shown here is derived from an EMBL/GenBank/DDBJ whole genome shotgun (WGS) entry which is preliminary data.</text>
</comment>
<dbReference type="GO" id="GO:0043139">
    <property type="term" value="F:5'-3' DNA helicase activity"/>
    <property type="evidence" value="ECO:0007669"/>
    <property type="project" value="UniProtKB-EC"/>
</dbReference>
<protein>
    <recommendedName>
        <fullName evidence="1">ATP-dependent DNA helicase</fullName>
        <ecNumber evidence="1">5.6.2.3</ecNumber>
    </recommendedName>
</protein>
<dbReference type="GO" id="GO:0005524">
    <property type="term" value="F:ATP binding"/>
    <property type="evidence" value="ECO:0007669"/>
    <property type="project" value="UniProtKB-KW"/>
</dbReference>
<keyword evidence="4" id="KW-1185">Reference proteome</keyword>
<name>A0A4C1VV77_EUMVA</name>
<accession>A0A4C1VV77</accession>
<evidence type="ECO:0000313" key="3">
    <source>
        <dbReference type="EMBL" id="GBP43058.1"/>
    </source>
</evidence>
<evidence type="ECO:0000313" key="4">
    <source>
        <dbReference type="Proteomes" id="UP000299102"/>
    </source>
</evidence>
<feature type="domain" description="DNA helicase Pif1-like DEAD-box helicase" evidence="2">
    <location>
        <begin position="32"/>
        <end position="96"/>
    </location>
</feature>
<comment type="similarity">
    <text evidence="1">Belongs to the helicase family.</text>
</comment>
<evidence type="ECO:0000259" key="2">
    <source>
        <dbReference type="Pfam" id="PF05970"/>
    </source>
</evidence>
<keyword evidence="1" id="KW-0347">Helicase</keyword>
<keyword evidence="1" id="KW-0067">ATP-binding</keyword>
<dbReference type="OrthoDB" id="4327074at2759"/>
<reference evidence="3 4" key="1">
    <citation type="journal article" date="2019" name="Commun. Biol.">
        <title>The bagworm genome reveals a unique fibroin gene that provides high tensile strength.</title>
        <authorList>
            <person name="Kono N."/>
            <person name="Nakamura H."/>
            <person name="Ohtoshi R."/>
            <person name="Tomita M."/>
            <person name="Numata K."/>
            <person name="Arakawa K."/>
        </authorList>
    </citation>
    <scope>NUCLEOTIDE SEQUENCE [LARGE SCALE GENOMIC DNA]</scope>
</reference>
<dbReference type="PANTHER" id="PTHR10492">
    <property type="match status" value="1"/>
</dbReference>
<dbReference type="PANTHER" id="PTHR10492:SF57">
    <property type="entry name" value="ATP-DEPENDENT DNA HELICASE"/>
    <property type="match status" value="1"/>
</dbReference>
<proteinExistence type="inferred from homology"/>
<dbReference type="AlphaFoldDB" id="A0A4C1VV77"/>